<accession>A0AA37GZ85</accession>
<name>A0AA37GZ85_9PEZI</name>
<keyword evidence="2" id="KW-1185">Reference proteome</keyword>
<sequence length="118" mass="13103">MATASQHSIICIHDLGGSPKTTWHHDESGKTWISDPDFLGSLKDSVRVWTYGYNSEPVANMTPASIALHADELLASMMEEYSKYSVCLNRTCYFVLSTHILDPRADLLSLLPMGSEEP</sequence>
<evidence type="ECO:0000313" key="1">
    <source>
        <dbReference type="EMBL" id="GJC90074.1"/>
    </source>
</evidence>
<reference evidence="1 2" key="1">
    <citation type="submission" date="2021-07" db="EMBL/GenBank/DDBJ databases">
        <title>Genome data of Colletotrichum spaethianum.</title>
        <authorList>
            <person name="Utami Y.D."/>
            <person name="Hiruma K."/>
        </authorList>
    </citation>
    <scope>NUCLEOTIDE SEQUENCE [LARGE SCALE GENOMIC DNA]</scope>
    <source>
        <strain evidence="1 2">MAFF 242679</strain>
    </source>
</reference>
<evidence type="ECO:0000313" key="2">
    <source>
        <dbReference type="Proteomes" id="UP001055172"/>
    </source>
</evidence>
<dbReference type="EMBL" id="BPPX01000049">
    <property type="protein sequence ID" value="GJC90074.1"/>
    <property type="molecule type" value="Genomic_DNA"/>
</dbReference>
<dbReference type="AlphaFoldDB" id="A0AA37GZ85"/>
<organism evidence="1 2">
    <name type="scientific">Colletotrichum liriopes</name>
    <dbReference type="NCBI Taxonomy" id="708192"/>
    <lineage>
        <taxon>Eukaryota</taxon>
        <taxon>Fungi</taxon>
        <taxon>Dikarya</taxon>
        <taxon>Ascomycota</taxon>
        <taxon>Pezizomycotina</taxon>
        <taxon>Sordariomycetes</taxon>
        <taxon>Hypocreomycetidae</taxon>
        <taxon>Glomerellales</taxon>
        <taxon>Glomerellaceae</taxon>
        <taxon>Colletotrichum</taxon>
        <taxon>Colletotrichum spaethianum species complex</taxon>
    </lineage>
</organism>
<protein>
    <submittedName>
        <fullName evidence="1">Uncharacterized protein</fullName>
    </submittedName>
</protein>
<comment type="caution">
    <text evidence="1">The sequence shown here is derived from an EMBL/GenBank/DDBJ whole genome shotgun (WGS) entry which is preliminary data.</text>
</comment>
<proteinExistence type="predicted"/>
<gene>
    <name evidence="1" type="ORF">ColLi_12912</name>
</gene>
<dbReference type="Proteomes" id="UP001055172">
    <property type="component" value="Unassembled WGS sequence"/>
</dbReference>